<protein>
    <submittedName>
        <fullName evidence="1">Integrator complex subunit 2</fullName>
    </submittedName>
</protein>
<dbReference type="PANTHER" id="PTHR28608:SF1">
    <property type="entry name" value="INTEGRATOR COMPLEX SUBUNIT 2"/>
    <property type="match status" value="1"/>
</dbReference>
<name>A0A367KYS7_RHIST</name>
<accession>A0A367KYS7</accession>
<comment type="caution">
    <text evidence="1">The sequence shown here is derived from an EMBL/GenBank/DDBJ whole genome shotgun (WGS) entry which is preliminary data.</text>
</comment>
<dbReference type="AlphaFoldDB" id="A0A367KYS7"/>
<proteinExistence type="predicted"/>
<evidence type="ECO:0000313" key="2">
    <source>
        <dbReference type="Proteomes" id="UP000253551"/>
    </source>
</evidence>
<feature type="non-terminal residue" evidence="1">
    <location>
        <position position="241"/>
    </location>
</feature>
<sequence>MNKKVPSLDSFYQLLKGKVFYNTDYQSWLIECMRQATLPIHPKFSLIINEFAISTFTVDKIQKIPEEIILDEFRDYKYSTQLLDQIPIKYILNHVETFQKGEAYKAIYSDMLAVSANLFPELFEVSSFLIQEGKDMDMLWDMETKKRKKNTKKIDLGQLRSVFSQHDTNHTLVIEVLSQLEYSHINDIEGYAKCMISVLLPLCLEGKLDFRVADSFISAWESLNNIIPHSLWVMTINTLTE</sequence>
<reference evidence="1 2" key="1">
    <citation type="journal article" date="2018" name="G3 (Bethesda)">
        <title>Phylogenetic and Phylogenomic Definition of Rhizopus Species.</title>
        <authorList>
            <person name="Gryganskyi A.P."/>
            <person name="Golan J."/>
            <person name="Dolatabadi S."/>
            <person name="Mondo S."/>
            <person name="Robb S."/>
            <person name="Idnurm A."/>
            <person name="Muszewska A."/>
            <person name="Steczkiewicz K."/>
            <person name="Masonjones S."/>
            <person name="Liao H.L."/>
            <person name="Gajdeczka M.T."/>
            <person name="Anike F."/>
            <person name="Vuek A."/>
            <person name="Anishchenko I.M."/>
            <person name="Voigt K."/>
            <person name="de Hoog G.S."/>
            <person name="Smith M.E."/>
            <person name="Heitman J."/>
            <person name="Vilgalys R."/>
            <person name="Stajich J.E."/>
        </authorList>
    </citation>
    <scope>NUCLEOTIDE SEQUENCE [LARGE SCALE GENOMIC DNA]</scope>
    <source>
        <strain evidence="1 2">LSU 92-RS-03</strain>
    </source>
</reference>
<gene>
    <name evidence="1" type="primary">INTS2</name>
    <name evidence="1" type="ORF">CU098_005622</name>
</gene>
<evidence type="ECO:0000313" key="1">
    <source>
        <dbReference type="EMBL" id="RCI07062.1"/>
    </source>
</evidence>
<dbReference type="Pfam" id="PF14750">
    <property type="entry name" value="INTS2"/>
    <property type="match status" value="1"/>
</dbReference>
<dbReference type="Proteomes" id="UP000253551">
    <property type="component" value="Unassembled WGS sequence"/>
</dbReference>
<dbReference type="STRING" id="4846.A0A367KYS7"/>
<dbReference type="PANTHER" id="PTHR28608">
    <property type="entry name" value="INTEGRATOR COMPLEX SUBUNIT 2"/>
    <property type="match status" value="1"/>
</dbReference>
<keyword evidence="2" id="KW-1185">Reference proteome</keyword>
<dbReference type="GO" id="GO:0034472">
    <property type="term" value="P:snRNA 3'-end processing"/>
    <property type="evidence" value="ECO:0007669"/>
    <property type="project" value="TreeGrafter"/>
</dbReference>
<dbReference type="EMBL" id="PJQM01000040">
    <property type="protein sequence ID" value="RCI07062.1"/>
    <property type="molecule type" value="Genomic_DNA"/>
</dbReference>
<dbReference type="GO" id="GO:0032039">
    <property type="term" value="C:integrator complex"/>
    <property type="evidence" value="ECO:0007669"/>
    <property type="project" value="InterPro"/>
</dbReference>
<organism evidence="1 2">
    <name type="scientific">Rhizopus stolonifer</name>
    <name type="common">Rhizopus nigricans</name>
    <dbReference type="NCBI Taxonomy" id="4846"/>
    <lineage>
        <taxon>Eukaryota</taxon>
        <taxon>Fungi</taxon>
        <taxon>Fungi incertae sedis</taxon>
        <taxon>Mucoromycota</taxon>
        <taxon>Mucoromycotina</taxon>
        <taxon>Mucoromycetes</taxon>
        <taxon>Mucorales</taxon>
        <taxon>Mucorineae</taxon>
        <taxon>Rhizopodaceae</taxon>
        <taxon>Rhizopus</taxon>
    </lineage>
</organism>
<dbReference type="InterPro" id="IPR029321">
    <property type="entry name" value="INTS2"/>
</dbReference>
<dbReference type="OrthoDB" id="3363059at2759"/>